<evidence type="ECO:0000256" key="9">
    <source>
        <dbReference type="SAM" id="MobiDB-lite"/>
    </source>
</evidence>
<keyword evidence="7" id="KW-0804">Transcription</keyword>
<feature type="domain" description="BED-type" evidence="10">
    <location>
        <begin position="138"/>
        <end position="185"/>
    </location>
</feature>
<proteinExistence type="predicted"/>
<dbReference type="SUPFAM" id="SSF53098">
    <property type="entry name" value="Ribonuclease H-like"/>
    <property type="match status" value="1"/>
</dbReference>
<feature type="domain" description="HAT C-terminal dimerisation" evidence="11">
    <location>
        <begin position="687"/>
        <end position="752"/>
    </location>
</feature>
<feature type="region of interest" description="Disordered" evidence="9">
    <location>
        <begin position="48"/>
        <end position="67"/>
    </location>
</feature>
<evidence type="ECO:0000256" key="2">
    <source>
        <dbReference type="ARBA" id="ARBA00022723"/>
    </source>
</evidence>
<feature type="region of interest" description="Disordered" evidence="9">
    <location>
        <begin position="1"/>
        <end position="36"/>
    </location>
</feature>
<feature type="region of interest" description="Disordered" evidence="9">
    <location>
        <begin position="85"/>
        <end position="129"/>
    </location>
</feature>
<evidence type="ECO:0000256" key="1">
    <source>
        <dbReference type="ARBA" id="ARBA00004123"/>
    </source>
</evidence>
<dbReference type="InterPro" id="IPR052035">
    <property type="entry name" value="ZnF_BED_domain_contain"/>
</dbReference>
<keyword evidence="13" id="KW-1185">Reference proteome</keyword>
<evidence type="ECO:0000256" key="4">
    <source>
        <dbReference type="ARBA" id="ARBA00022833"/>
    </source>
</evidence>
<dbReference type="InterPro" id="IPR036236">
    <property type="entry name" value="Znf_C2H2_sf"/>
</dbReference>
<keyword evidence="2" id="KW-0479">Metal-binding</keyword>
<accession>A0ABD2SV05</accession>
<feature type="compositionally biased region" description="Acidic residues" evidence="9">
    <location>
        <begin position="85"/>
        <end position="95"/>
    </location>
</feature>
<evidence type="ECO:0000256" key="5">
    <source>
        <dbReference type="ARBA" id="ARBA00023015"/>
    </source>
</evidence>
<dbReference type="GO" id="GO:0003677">
    <property type="term" value="F:DNA binding"/>
    <property type="evidence" value="ECO:0007669"/>
    <property type="project" value="UniProtKB-KW"/>
</dbReference>
<dbReference type="PANTHER" id="PTHR46481">
    <property type="entry name" value="ZINC FINGER BED DOMAIN-CONTAINING PROTEIN 4"/>
    <property type="match status" value="1"/>
</dbReference>
<evidence type="ECO:0000256" key="3">
    <source>
        <dbReference type="ARBA" id="ARBA00022771"/>
    </source>
</evidence>
<evidence type="ECO:0000256" key="7">
    <source>
        <dbReference type="ARBA" id="ARBA00023163"/>
    </source>
</evidence>
<dbReference type="InterPro" id="IPR012337">
    <property type="entry name" value="RNaseH-like_sf"/>
</dbReference>
<name>A0ABD2SV05_9SOLN</name>
<keyword evidence="6" id="KW-0238">DNA-binding</keyword>
<dbReference type="Pfam" id="PF02892">
    <property type="entry name" value="zf-BED"/>
    <property type="match status" value="1"/>
</dbReference>
<protein>
    <recommendedName>
        <fullName evidence="14">BED-type domain-containing protein</fullName>
    </recommendedName>
</protein>
<evidence type="ECO:0000313" key="12">
    <source>
        <dbReference type="EMBL" id="KAL3347659.1"/>
    </source>
</evidence>
<feature type="compositionally biased region" description="Polar residues" evidence="9">
    <location>
        <begin position="96"/>
        <end position="118"/>
    </location>
</feature>
<keyword evidence="8" id="KW-0539">Nucleus</keyword>
<dbReference type="PANTHER" id="PTHR46481:SF10">
    <property type="entry name" value="ZINC FINGER BED DOMAIN-CONTAINING PROTEIN 39"/>
    <property type="match status" value="1"/>
</dbReference>
<comment type="subcellular location">
    <subcellularLocation>
        <location evidence="1">Nucleus</location>
    </subcellularLocation>
</comment>
<dbReference type="GO" id="GO:0009791">
    <property type="term" value="P:post-embryonic development"/>
    <property type="evidence" value="ECO:0007669"/>
    <property type="project" value="UniProtKB-ARBA"/>
</dbReference>
<dbReference type="AlphaFoldDB" id="A0ABD2SV05"/>
<evidence type="ECO:0000313" key="13">
    <source>
        <dbReference type="Proteomes" id="UP001627284"/>
    </source>
</evidence>
<evidence type="ECO:0000256" key="8">
    <source>
        <dbReference type="ARBA" id="ARBA00023242"/>
    </source>
</evidence>
<organism evidence="12 13">
    <name type="scientific">Solanum stoloniferum</name>
    <dbReference type="NCBI Taxonomy" id="62892"/>
    <lineage>
        <taxon>Eukaryota</taxon>
        <taxon>Viridiplantae</taxon>
        <taxon>Streptophyta</taxon>
        <taxon>Embryophyta</taxon>
        <taxon>Tracheophyta</taxon>
        <taxon>Spermatophyta</taxon>
        <taxon>Magnoliopsida</taxon>
        <taxon>eudicotyledons</taxon>
        <taxon>Gunneridae</taxon>
        <taxon>Pentapetalae</taxon>
        <taxon>asterids</taxon>
        <taxon>lamiids</taxon>
        <taxon>Solanales</taxon>
        <taxon>Solanaceae</taxon>
        <taxon>Solanoideae</taxon>
        <taxon>Solaneae</taxon>
        <taxon>Solanum</taxon>
    </lineage>
</organism>
<keyword evidence="5" id="KW-0805">Transcription regulation</keyword>
<keyword evidence="3" id="KW-0863">Zinc-finger</keyword>
<dbReference type="SMART" id="SM00614">
    <property type="entry name" value="ZnF_BED"/>
    <property type="match status" value="1"/>
</dbReference>
<dbReference type="SUPFAM" id="SSF57667">
    <property type="entry name" value="beta-beta-alpha zinc fingers"/>
    <property type="match status" value="1"/>
</dbReference>
<keyword evidence="4" id="KW-0862">Zinc</keyword>
<dbReference type="GO" id="GO:0008270">
    <property type="term" value="F:zinc ion binding"/>
    <property type="evidence" value="ECO:0007669"/>
    <property type="project" value="UniProtKB-KW"/>
</dbReference>
<reference evidence="12 13" key="1">
    <citation type="submission" date="2024-05" db="EMBL/GenBank/DDBJ databases">
        <title>De novo assembly of an allotetraploid wild potato.</title>
        <authorList>
            <person name="Hosaka A.J."/>
        </authorList>
    </citation>
    <scope>NUCLEOTIDE SEQUENCE [LARGE SCALE GENOMIC DNA]</scope>
    <source>
        <tissue evidence="12">Young leaves</tissue>
    </source>
</reference>
<dbReference type="Proteomes" id="UP001627284">
    <property type="component" value="Unassembled WGS sequence"/>
</dbReference>
<dbReference type="InterPro" id="IPR008906">
    <property type="entry name" value="HATC_C_dom"/>
</dbReference>
<evidence type="ECO:0008006" key="14">
    <source>
        <dbReference type="Google" id="ProtNLM"/>
    </source>
</evidence>
<evidence type="ECO:0000259" key="11">
    <source>
        <dbReference type="Pfam" id="PF05699"/>
    </source>
</evidence>
<dbReference type="GO" id="GO:0005634">
    <property type="term" value="C:nucleus"/>
    <property type="evidence" value="ECO:0007669"/>
    <property type="project" value="UniProtKB-SubCell"/>
</dbReference>
<sequence length="817" mass="93708">MESSKKSGGKKGIVHGVKNMLTKSKKGSSSSKSNFPLVRMNTDEFTHVNETSFSRPGPIEINSDTPIIPEEVYERHYGNYQENEEVEIDEEDLDDTPTSPDLNSTEVSPQEDNPSVGTSRPPIVPTRGKTKVQRVLKSHVWKFCYLNEEKTFSICNICKQHFKYTSGGSGGSTGGLKKHLINKHSKEWFAYISSLNVCENSNIETSVRGSNMVQGELNTSNPSGPLTHRTYNKDRDRENFAKMVVVCGLPFSFREHPGFIAYIRDTYNPSFKGLSRSMVKRDIFEFQEKHCQYLRAYFEIMDCRVAITTDMGRSPNGFDYLTVTAHWTDYNWNLQKRIIGYKICQKKKTGMYIATTVLEILDFFGLCDKVISITLDNASANLNAINMLEPRLCPISKYAFHVRCAAHILNLVVSDGVKLFENSCDKVYNACFYIFHMNSSSRINQFKELCNACKLPFRKVPKHVKTRWNSFYEMLEVAYTYKEPITMQFNSHNAYPEFKLNDSDWNEVNELRIFLKSFYDATKIFSGMYYPTISEILIHICEISYIFAEYKTHELFTIAIEVMITKFKKYFFPIPQIYLTAILFNPEYKEYGAKALVECIYQNLDIKPEETPDLVTCQNSIKLLAKEMYDKYCSLDNVENPQMSMPQVGAHGRVKHKLGLDSSNKCEFVKYLEQGSDNITNDEGIPQLLNWWRARGTQFPKLSRMVKDVLAIQGSSVASEAAFSAARFQIGDHRYSLAEDSLEISVLFRDWINAERRNQGLPKLDSQFELFIDSAIGCGSDDGMELQDRQRALPRPVVEYGQSIAELEKEFTGLYNY</sequence>
<dbReference type="InterPro" id="IPR003656">
    <property type="entry name" value="Znf_BED"/>
</dbReference>
<dbReference type="Pfam" id="PF05699">
    <property type="entry name" value="Dimer_Tnp_hAT"/>
    <property type="match status" value="1"/>
</dbReference>
<dbReference type="EMBL" id="JBJKTR010000013">
    <property type="protein sequence ID" value="KAL3347659.1"/>
    <property type="molecule type" value="Genomic_DNA"/>
</dbReference>
<evidence type="ECO:0000259" key="10">
    <source>
        <dbReference type="Pfam" id="PF02892"/>
    </source>
</evidence>
<gene>
    <name evidence="12" type="ORF">AABB24_021369</name>
</gene>
<evidence type="ECO:0000256" key="6">
    <source>
        <dbReference type="ARBA" id="ARBA00023125"/>
    </source>
</evidence>
<comment type="caution">
    <text evidence="12">The sequence shown here is derived from an EMBL/GenBank/DDBJ whole genome shotgun (WGS) entry which is preliminary data.</text>
</comment>